<dbReference type="PANTHER" id="PTHR36115:SF4">
    <property type="entry name" value="MEMBRANE PROTEIN"/>
    <property type="match status" value="1"/>
</dbReference>
<protein>
    <submittedName>
        <fullName evidence="8">RDD family protein</fullName>
    </submittedName>
</protein>
<name>A0ABW2NKH3_9BACL</name>
<comment type="caution">
    <text evidence="8">The sequence shown here is derived from an EMBL/GenBank/DDBJ whole genome shotgun (WGS) entry which is preliminary data.</text>
</comment>
<gene>
    <name evidence="8" type="ORF">ACFQQH_15175</name>
</gene>
<reference evidence="9" key="1">
    <citation type="journal article" date="2019" name="Int. J. Syst. Evol. Microbiol.">
        <title>The Global Catalogue of Microorganisms (GCM) 10K type strain sequencing project: providing services to taxonomists for standard genome sequencing and annotation.</title>
        <authorList>
            <consortium name="The Broad Institute Genomics Platform"/>
            <consortium name="The Broad Institute Genome Sequencing Center for Infectious Disease"/>
            <person name="Wu L."/>
            <person name="Ma J."/>
        </authorList>
    </citation>
    <scope>NUCLEOTIDE SEQUENCE [LARGE SCALE GENOMIC DNA]</scope>
    <source>
        <strain evidence="9">JCM 4738</strain>
    </source>
</reference>
<feature type="transmembrane region" description="Helical" evidence="6">
    <location>
        <begin position="46"/>
        <end position="67"/>
    </location>
</feature>
<evidence type="ECO:0000256" key="4">
    <source>
        <dbReference type="ARBA" id="ARBA00022989"/>
    </source>
</evidence>
<evidence type="ECO:0000256" key="2">
    <source>
        <dbReference type="ARBA" id="ARBA00022475"/>
    </source>
</evidence>
<dbReference type="InterPro" id="IPR051791">
    <property type="entry name" value="Pra-immunoreactive"/>
</dbReference>
<dbReference type="EMBL" id="JBHTCT010000037">
    <property type="protein sequence ID" value="MFC7366469.1"/>
    <property type="molecule type" value="Genomic_DNA"/>
</dbReference>
<dbReference type="PANTHER" id="PTHR36115">
    <property type="entry name" value="PROLINE-RICH ANTIGEN HOMOLOG-RELATED"/>
    <property type="match status" value="1"/>
</dbReference>
<dbReference type="RefSeq" id="WP_157294702.1">
    <property type="nucleotide sequence ID" value="NZ_JBHTCT010000037.1"/>
</dbReference>
<feature type="domain" description="RDD" evidence="7">
    <location>
        <begin position="3"/>
        <end position="162"/>
    </location>
</feature>
<feature type="transmembrane region" description="Helical" evidence="6">
    <location>
        <begin position="12"/>
        <end position="34"/>
    </location>
</feature>
<keyword evidence="5 6" id="KW-0472">Membrane</keyword>
<keyword evidence="2" id="KW-1003">Cell membrane</keyword>
<keyword evidence="4 6" id="KW-1133">Transmembrane helix</keyword>
<evidence type="ECO:0000313" key="8">
    <source>
        <dbReference type="EMBL" id="MFC7366469.1"/>
    </source>
</evidence>
<evidence type="ECO:0000256" key="1">
    <source>
        <dbReference type="ARBA" id="ARBA00004651"/>
    </source>
</evidence>
<comment type="subcellular location">
    <subcellularLocation>
        <location evidence="1">Cell membrane</location>
        <topology evidence="1">Multi-pass membrane protein</topology>
    </subcellularLocation>
</comment>
<dbReference type="Proteomes" id="UP001596483">
    <property type="component" value="Unassembled WGS sequence"/>
</dbReference>
<keyword evidence="9" id="KW-1185">Reference proteome</keyword>
<organism evidence="8 9">
    <name type="scientific">Bhargavaea changchunensis</name>
    <dbReference type="NCBI Taxonomy" id="2134037"/>
    <lineage>
        <taxon>Bacteria</taxon>
        <taxon>Bacillati</taxon>
        <taxon>Bacillota</taxon>
        <taxon>Bacilli</taxon>
        <taxon>Bacillales</taxon>
        <taxon>Caryophanaceae</taxon>
        <taxon>Bhargavaea</taxon>
    </lineage>
</organism>
<dbReference type="InterPro" id="IPR010432">
    <property type="entry name" value="RDD"/>
</dbReference>
<accession>A0ABW2NKH3</accession>
<dbReference type="Pfam" id="PF06271">
    <property type="entry name" value="RDD"/>
    <property type="match status" value="1"/>
</dbReference>
<proteinExistence type="predicted"/>
<evidence type="ECO:0000256" key="6">
    <source>
        <dbReference type="SAM" id="Phobius"/>
    </source>
</evidence>
<keyword evidence="3 6" id="KW-0812">Transmembrane</keyword>
<evidence type="ECO:0000256" key="5">
    <source>
        <dbReference type="ARBA" id="ARBA00023136"/>
    </source>
</evidence>
<evidence type="ECO:0000313" key="9">
    <source>
        <dbReference type="Proteomes" id="UP001596483"/>
    </source>
</evidence>
<evidence type="ECO:0000256" key="3">
    <source>
        <dbReference type="ARBA" id="ARBA00022692"/>
    </source>
</evidence>
<sequence>MNAGFFLRLKAFLFDYLLILAYMLVLAVFSMFLIPSIQQLFTGSPASAQLAGFLMITLPVSLYFTLADSRIGGGSFGKRIIGIRVMDLDGRPLSVLHSAVRTALKFVPWELSHFLVYRLMWLGDDPVPVGYMILGGLIYALIGAYIAAPFFTKRKQSVYDLAIRTEVVRLENAADEQKPGSLTA</sequence>
<evidence type="ECO:0000259" key="7">
    <source>
        <dbReference type="Pfam" id="PF06271"/>
    </source>
</evidence>
<feature type="transmembrane region" description="Helical" evidence="6">
    <location>
        <begin position="129"/>
        <end position="151"/>
    </location>
</feature>